<evidence type="ECO:0000313" key="7">
    <source>
        <dbReference type="Proteomes" id="UP001330434"/>
    </source>
</evidence>
<dbReference type="InterPro" id="IPR018254">
    <property type="entry name" value="Ribosomal_uL29_CS"/>
</dbReference>
<dbReference type="EMBL" id="CP133270">
    <property type="protein sequence ID" value="WVX67621.1"/>
    <property type="molecule type" value="Genomic_DNA"/>
</dbReference>
<keyword evidence="7" id="KW-1185">Reference proteome</keyword>
<dbReference type="RefSeq" id="WP_331256334.1">
    <property type="nucleotide sequence ID" value="NZ_CP133270.1"/>
</dbReference>
<dbReference type="Pfam" id="PF00831">
    <property type="entry name" value="Ribosomal_L29"/>
    <property type="match status" value="1"/>
</dbReference>
<evidence type="ECO:0000256" key="3">
    <source>
        <dbReference type="ARBA" id="ARBA00023274"/>
    </source>
</evidence>
<dbReference type="PANTHER" id="PTHR10916">
    <property type="entry name" value="60S RIBOSOMAL PROTEIN L35/50S RIBOSOMAL PROTEIN L29"/>
    <property type="match status" value="1"/>
</dbReference>
<dbReference type="SUPFAM" id="SSF46561">
    <property type="entry name" value="Ribosomal protein L29 (L29p)"/>
    <property type="match status" value="1"/>
</dbReference>
<evidence type="ECO:0000256" key="2">
    <source>
        <dbReference type="ARBA" id="ARBA00022980"/>
    </source>
</evidence>
<dbReference type="PANTHER" id="PTHR10916:SF0">
    <property type="entry name" value="LARGE RIBOSOMAL SUBUNIT PROTEIN UL29C"/>
    <property type="match status" value="1"/>
</dbReference>
<gene>
    <name evidence="5" type="primary">rpmC</name>
    <name evidence="6" type="ORF">Bealeia1_01836</name>
</gene>
<sequence>MKIQDLKPMDDGALKGKVIELKKELMGLRFQKVTGQVEKTHHIRVARKTVARVKTLLGQRKQTAQGVK</sequence>
<keyword evidence="3 5" id="KW-0687">Ribonucleoprotein</keyword>
<dbReference type="InterPro" id="IPR050063">
    <property type="entry name" value="Ribosomal_protein_uL29"/>
</dbReference>
<evidence type="ECO:0000256" key="4">
    <source>
        <dbReference type="ARBA" id="ARBA00035204"/>
    </source>
</evidence>
<dbReference type="Gene3D" id="1.10.287.310">
    <property type="match status" value="1"/>
</dbReference>
<evidence type="ECO:0000313" key="6">
    <source>
        <dbReference type="EMBL" id="WVX67621.1"/>
    </source>
</evidence>
<dbReference type="Proteomes" id="UP001330434">
    <property type="component" value="Chromosome"/>
</dbReference>
<dbReference type="InterPro" id="IPR001854">
    <property type="entry name" value="Ribosomal_uL29"/>
</dbReference>
<dbReference type="NCBIfam" id="TIGR00012">
    <property type="entry name" value="L29"/>
    <property type="match status" value="1"/>
</dbReference>
<dbReference type="HAMAP" id="MF_00374">
    <property type="entry name" value="Ribosomal_uL29"/>
    <property type="match status" value="1"/>
</dbReference>
<organism evidence="6 7">
    <name type="scientific">Candidatus Bealeia paramacronuclearis</name>
    <dbReference type="NCBI Taxonomy" id="1921001"/>
    <lineage>
        <taxon>Bacteria</taxon>
        <taxon>Pseudomonadati</taxon>
        <taxon>Pseudomonadota</taxon>
        <taxon>Alphaproteobacteria</taxon>
        <taxon>Holosporales</taxon>
        <taxon>Holosporaceae</taxon>
        <taxon>Candidatus Bealeia</taxon>
    </lineage>
</organism>
<dbReference type="InterPro" id="IPR036049">
    <property type="entry name" value="Ribosomal_uL29_sf"/>
</dbReference>
<name>A0ABZ2C881_9PROT</name>
<comment type="similarity">
    <text evidence="1 5">Belongs to the universal ribosomal protein uL29 family.</text>
</comment>
<keyword evidence="2 5" id="KW-0689">Ribosomal protein</keyword>
<accession>A0ABZ2C881</accession>
<dbReference type="PROSITE" id="PS00579">
    <property type="entry name" value="RIBOSOMAL_L29"/>
    <property type="match status" value="1"/>
</dbReference>
<evidence type="ECO:0000256" key="1">
    <source>
        <dbReference type="ARBA" id="ARBA00009254"/>
    </source>
</evidence>
<dbReference type="CDD" id="cd00427">
    <property type="entry name" value="Ribosomal_L29_HIP"/>
    <property type="match status" value="1"/>
</dbReference>
<protein>
    <recommendedName>
        <fullName evidence="4 5">Large ribosomal subunit protein uL29</fullName>
    </recommendedName>
</protein>
<evidence type="ECO:0000256" key="5">
    <source>
        <dbReference type="HAMAP-Rule" id="MF_00374"/>
    </source>
</evidence>
<reference evidence="6 7" key="1">
    <citation type="journal article" date="2024" name="Environ. Microbiol.">
        <title>Novel evolutionary insights on the interactions of the Holosporales (Alphaproteobacteria) with eukaryotic hosts from comparative genomics.</title>
        <authorList>
            <person name="Giovannini M."/>
            <person name="Petroni G."/>
            <person name="Castelli M."/>
        </authorList>
    </citation>
    <scope>NUCLEOTIDE SEQUENCE [LARGE SCALE GENOMIC DNA]</scope>
    <source>
        <strain evidence="6 7">US_Bl 15I1</strain>
    </source>
</reference>
<proteinExistence type="inferred from homology"/>
<dbReference type="GO" id="GO:0005840">
    <property type="term" value="C:ribosome"/>
    <property type="evidence" value="ECO:0007669"/>
    <property type="project" value="UniProtKB-KW"/>
</dbReference>